<dbReference type="KEGG" id="pty:JWV26_10100"/>
<gene>
    <name evidence="2" type="ORF">JWV26_10100</name>
</gene>
<organism evidence="2 3">
    <name type="scientific">Ectopseudomonas toyotomiensis</name>
    <dbReference type="NCBI Taxonomy" id="554344"/>
    <lineage>
        <taxon>Bacteria</taxon>
        <taxon>Pseudomonadati</taxon>
        <taxon>Pseudomonadota</taxon>
        <taxon>Gammaproteobacteria</taxon>
        <taxon>Pseudomonadales</taxon>
        <taxon>Pseudomonadaceae</taxon>
        <taxon>Ectopseudomonas</taxon>
    </lineage>
</organism>
<dbReference type="EMBL" id="CP070505">
    <property type="protein sequence ID" value="QSL95147.1"/>
    <property type="molecule type" value="Genomic_DNA"/>
</dbReference>
<name>A0ABD7E3W1_9GAMM</name>
<evidence type="ECO:0000313" key="3">
    <source>
        <dbReference type="Proteomes" id="UP000663658"/>
    </source>
</evidence>
<feature type="domain" description="Cyclophilin-like" evidence="1">
    <location>
        <begin position="6"/>
        <end position="113"/>
    </location>
</feature>
<proteinExistence type="predicted"/>
<dbReference type="AlphaFoldDB" id="A0ABD7E3W1"/>
<evidence type="ECO:0000313" key="2">
    <source>
        <dbReference type="EMBL" id="QSL95147.1"/>
    </source>
</evidence>
<dbReference type="Proteomes" id="UP000663658">
    <property type="component" value="Chromosome"/>
</dbReference>
<evidence type="ECO:0000259" key="1">
    <source>
        <dbReference type="Pfam" id="PF18050"/>
    </source>
</evidence>
<dbReference type="Pfam" id="PF18050">
    <property type="entry name" value="Cyclophil_like2"/>
    <property type="match status" value="1"/>
</dbReference>
<dbReference type="SUPFAM" id="SSF50891">
    <property type="entry name" value="Cyclophilin-like"/>
    <property type="match status" value="1"/>
</dbReference>
<protein>
    <recommendedName>
        <fullName evidence="1">Cyclophilin-like domain-containing protein</fullName>
    </recommendedName>
</protein>
<dbReference type="InterPro" id="IPR029000">
    <property type="entry name" value="Cyclophilin-like_dom_sf"/>
</dbReference>
<sequence length="119" mass="13069">MYAIRIVFGEHIVSATLEDNPSTRDFIAQLPLSLDFDDYSSTEKIAYLPRKLTTTGAPPGVDPDVGDIAYYAPWGNLALFYQDFGYSDGLIRLGRITAGLEHLSFPGSKQAKIELVPAD</sequence>
<reference evidence="2 3" key="1">
    <citation type="submission" date="2021-02" db="EMBL/GenBank/DDBJ databases">
        <title>Whole genome sequencing of Pseudomonas alcaliphila strain SM2.</title>
        <authorList>
            <person name="Alshamsi M.S."/>
            <person name="Sudalaimuthuasari N."/>
            <person name="Kundu B."/>
            <person name="AlMaskari R.S."/>
            <person name="Elmahi Y."/>
            <person name="Mundra S."/>
            <person name="Chandran S."/>
            <person name="Malik S."/>
            <person name="Hazzouri K.M."/>
            <person name="Amiri K.M.A."/>
        </authorList>
    </citation>
    <scope>NUCLEOTIDE SEQUENCE [LARGE SCALE GENOMIC DNA]</scope>
    <source>
        <strain evidence="2 3">SM2</strain>
    </source>
</reference>
<dbReference type="InterPro" id="IPR041183">
    <property type="entry name" value="Cyclophilin-like"/>
</dbReference>
<accession>A0ABD7E3W1</accession>
<dbReference type="Gene3D" id="2.40.100.20">
    <property type="match status" value="1"/>
</dbReference>